<protein>
    <submittedName>
        <fullName evidence="2">Uncharacterized protein</fullName>
    </submittedName>
</protein>
<dbReference type="Proteomes" id="UP000028537">
    <property type="component" value="Unassembled WGS sequence"/>
</dbReference>
<dbReference type="eggNOG" id="ENOG502ZWZM">
    <property type="taxonomic scope" value="Bacteria"/>
</dbReference>
<comment type="caution">
    <text evidence="2">The sequence shown here is derived from an EMBL/GenBank/DDBJ whole genome shotgun (WGS) entry which is preliminary data.</text>
</comment>
<gene>
    <name evidence="2" type="ORF">UDIV_2320</name>
</gene>
<keyword evidence="1" id="KW-0812">Transmembrane</keyword>
<dbReference type="AlphaFoldDB" id="A0A084F0N3"/>
<sequence>MKTILIINKSYDQMRKFDTKILHDSGPLFSNERYLSIVRQSFDAHIRYKSRPLFLFMNWWFQTTNYKLNPDISKAKRSWKEWLVEIFFWLCIVGLFACIFAGVAKPIIEATILTVKQIRGTFSDPFSSKTPDADTLDKIASIWQKQFSDSSVIAPLCITMFFMFFSFLYIYMVKKIRPRTNKMSVEEYLVARMNKINSFKFILKREVKLIPGVKEFNHRFIFNMNVDYGLLRLMNYIYSGLKEMNVIMVIDIDDTKLAELQKVMKQDFDNLSMIILDQEVATNLKSIHHNGILNETVEINVDNKHLDKTLDVDQITIV</sequence>
<dbReference type="OrthoDB" id="403961at2"/>
<name>A0A084F0N3_9BACT</name>
<feature type="transmembrane region" description="Helical" evidence="1">
    <location>
        <begin position="82"/>
        <end position="104"/>
    </location>
</feature>
<evidence type="ECO:0000256" key="1">
    <source>
        <dbReference type="SAM" id="Phobius"/>
    </source>
</evidence>
<reference evidence="2 3" key="1">
    <citation type="submission" date="2014-02" db="EMBL/GenBank/DDBJ databases">
        <title>Genome sequence of Ureaplasma diversum strain 246.</title>
        <authorList>
            <person name="Sirand-Pugnet P."/>
            <person name="Breton M."/>
            <person name="Dordet-Frisoni E."/>
            <person name="Baranowski E."/>
            <person name="Barre A."/>
            <person name="Couture C."/>
            <person name="Dupuy V."/>
            <person name="Gaurivaud P."/>
            <person name="Jacob D."/>
            <person name="Lemaitre C."/>
            <person name="Manso-Silvan L."/>
            <person name="Nikolski M."/>
            <person name="Nouvel L.-X."/>
            <person name="Poumarat F."/>
            <person name="Tardy F."/>
            <person name="Thebault P."/>
            <person name="Theil S."/>
            <person name="Citti C."/>
            <person name="Thiaucourt F."/>
            <person name="Blanchard A."/>
        </authorList>
    </citation>
    <scope>NUCLEOTIDE SEQUENCE [LARGE SCALE GENOMIC DNA]</scope>
    <source>
        <strain evidence="2 3">NCTC 246</strain>
    </source>
</reference>
<dbReference type="EMBL" id="JFDP01000036">
    <property type="protein sequence ID" value="KEZ23775.1"/>
    <property type="molecule type" value="Genomic_DNA"/>
</dbReference>
<evidence type="ECO:0000313" key="3">
    <source>
        <dbReference type="Proteomes" id="UP000028537"/>
    </source>
</evidence>
<keyword evidence="3" id="KW-1185">Reference proteome</keyword>
<proteinExistence type="predicted"/>
<keyword evidence="1" id="KW-1133">Transmembrane helix</keyword>
<feature type="transmembrane region" description="Helical" evidence="1">
    <location>
        <begin position="152"/>
        <end position="173"/>
    </location>
</feature>
<evidence type="ECO:0000313" key="2">
    <source>
        <dbReference type="EMBL" id="KEZ23775.1"/>
    </source>
</evidence>
<organism evidence="2 3">
    <name type="scientific">Ureaplasma diversum NCTC 246</name>
    <dbReference type="NCBI Taxonomy" id="1188241"/>
    <lineage>
        <taxon>Bacteria</taxon>
        <taxon>Bacillati</taxon>
        <taxon>Mycoplasmatota</taxon>
        <taxon>Mycoplasmoidales</taxon>
        <taxon>Mycoplasmoidaceae</taxon>
        <taxon>Ureaplasma</taxon>
    </lineage>
</organism>
<dbReference type="RefSeq" id="WP_038102259.1">
    <property type="nucleotide sequence ID" value="NZ_JFDP01000036.1"/>
</dbReference>
<keyword evidence="1" id="KW-0472">Membrane</keyword>
<accession>A0A084F0N3</accession>